<feature type="compositionally biased region" description="Basic and acidic residues" evidence="1">
    <location>
        <begin position="231"/>
        <end position="240"/>
    </location>
</feature>
<evidence type="ECO:0000256" key="1">
    <source>
        <dbReference type="SAM" id="MobiDB-lite"/>
    </source>
</evidence>
<dbReference type="RefSeq" id="WP_058257631.1">
    <property type="nucleotide sequence ID" value="NZ_DUPS01000061.1"/>
</dbReference>
<evidence type="ECO:0000313" key="3">
    <source>
        <dbReference type="Proteomes" id="UP000196053"/>
    </source>
</evidence>
<evidence type="ECO:0000313" key="2">
    <source>
        <dbReference type="EMBL" id="CUH92248.1"/>
    </source>
</evidence>
<gene>
    <name evidence="2" type="ORF">SD1D_0700</name>
</gene>
<organism evidence="2 3">
    <name type="scientific">Herbinix luporum</name>
    <dbReference type="NCBI Taxonomy" id="1679721"/>
    <lineage>
        <taxon>Bacteria</taxon>
        <taxon>Bacillati</taxon>
        <taxon>Bacillota</taxon>
        <taxon>Clostridia</taxon>
        <taxon>Lachnospirales</taxon>
        <taxon>Lachnospiraceae</taxon>
        <taxon>Herbinix</taxon>
    </lineage>
</organism>
<reference evidence="3" key="1">
    <citation type="submission" date="2015-09" db="EMBL/GenBank/DDBJ databases">
        <authorList>
            <person name="Wibberg D."/>
        </authorList>
    </citation>
    <scope>NUCLEOTIDE SEQUENCE [LARGE SCALE GENOMIC DNA]</scope>
    <source>
        <strain evidence="3">SD1D</strain>
    </source>
</reference>
<accession>A0A0K8J4L1</accession>
<feature type="compositionally biased region" description="Acidic residues" evidence="1">
    <location>
        <begin position="169"/>
        <end position="180"/>
    </location>
</feature>
<dbReference type="EMBL" id="LN879430">
    <property type="protein sequence ID" value="CUH92248.1"/>
    <property type="molecule type" value="Genomic_DNA"/>
</dbReference>
<proteinExistence type="predicted"/>
<name>A0A0K8J4L1_9FIRM</name>
<keyword evidence="3" id="KW-1185">Reference proteome</keyword>
<feature type="region of interest" description="Disordered" evidence="1">
    <location>
        <begin position="154"/>
        <end position="196"/>
    </location>
</feature>
<dbReference type="AlphaFoldDB" id="A0A0K8J4L1"/>
<sequence>MAEDGLLHTAELLNTALPYVEGKAKLVLDLFVKFYELIICIQNFKTNDITACGFNNEKVDLEALLKNIKPKCNKEERVLVDKLLNIFQAKKIFEMYNSYMEVMNAMEGFNDPKDEACDNDTGNIMNNFTGFDFSTILGDNVDISSIFDQKENITEENQDHDNNIPSQDENTEDENTEDKDTDNIINEKNNKENSRSDYNNIYETLKAMIPPEQMETYENLRMLFDTPSYDDSNKSDEKSE</sequence>
<dbReference type="KEGG" id="hsd:SD1D_0700"/>
<dbReference type="OrthoDB" id="2052695at2"/>
<feature type="region of interest" description="Disordered" evidence="1">
    <location>
        <begin position="218"/>
        <end position="240"/>
    </location>
</feature>
<protein>
    <submittedName>
        <fullName evidence="2">Uncharacterized protein</fullName>
    </submittedName>
</protein>
<dbReference type="Proteomes" id="UP000196053">
    <property type="component" value="Chromosome I"/>
</dbReference>